<dbReference type="Proteomes" id="UP000013827">
    <property type="component" value="Unassembled WGS sequence"/>
</dbReference>
<proteinExistence type="predicted"/>
<dbReference type="KEGG" id="ehx:EMIHUDRAFT_107961"/>
<dbReference type="InterPro" id="IPR023393">
    <property type="entry name" value="START-like_dom_sf"/>
</dbReference>
<accession>A0A0D3HYN0</accession>
<protein>
    <recommendedName>
        <fullName evidence="3">SRPBCC domain-containing protein</fullName>
    </recommendedName>
</protein>
<dbReference type="RefSeq" id="XP_005790047.1">
    <property type="nucleotide sequence ID" value="XM_005789990.1"/>
</dbReference>
<dbReference type="PANTHER" id="PTHR36166:SF1">
    <property type="entry name" value="SRPBCC DOMAIN-CONTAINING PROTEIN"/>
    <property type="match status" value="1"/>
</dbReference>
<dbReference type="KEGG" id="ehx:EMIHUDRAFT_225166"/>
<dbReference type="CDD" id="cd07822">
    <property type="entry name" value="SRPBCC_4"/>
    <property type="match status" value="1"/>
</dbReference>
<evidence type="ECO:0000313" key="2">
    <source>
        <dbReference type="Proteomes" id="UP000013827"/>
    </source>
</evidence>
<dbReference type="EnsemblProtists" id="EOD37618">
    <property type="protein sequence ID" value="EOD37618"/>
    <property type="gene ID" value="EMIHUDRAFT_225166"/>
</dbReference>
<dbReference type="OMA" id="RTILIHE"/>
<dbReference type="AlphaFoldDB" id="A0A0D3HYN0"/>
<dbReference type="HOGENOM" id="CLU_069867_4_0_1"/>
<evidence type="ECO:0008006" key="3">
    <source>
        <dbReference type="Google" id="ProtNLM"/>
    </source>
</evidence>
<dbReference type="PANTHER" id="PTHR36166">
    <property type="entry name" value="CHROMOSOME 9, WHOLE GENOME SHOTGUN SEQUENCE"/>
    <property type="match status" value="1"/>
</dbReference>
<dbReference type="RefSeq" id="XP_005756544.1">
    <property type="nucleotide sequence ID" value="XM_005756487.1"/>
</dbReference>
<evidence type="ECO:0000313" key="1">
    <source>
        <dbReference type="EnsemblProtists" id="EOD04115"/>
    </source>
</evidence>
<dbReference type="PaxDb" id="2903-EOD04115"/>
<organism evidence="1 2">
    <name type="scientific">Emiliania huxleyi (strain CCMP1516)</name>
    <dbReference type="NCBI Taxonomy" id="280463"/>
    <lineage>
        <taxon>Eukaryota</taxon>
        <taxon>Haptista</taxon>
        <taxon>Haptophyta</taxon>
        <taxon>Prymnesiophyceae</taxon>
        <taxon>Isochrysidales</taxon>
        <taxon>Noelaerhabdaceae</taxon>
        <taxon>Emiliania</taxon>
    </lineage>
</organism>
<name>A0A0D3HYN0_EMIH1</name>
<dbReference type="EnsemblProtists" id="EOD04115">
    <property type="protein sequence ID" value="EOD04115"/>
    <property type="gene ID" value="EMIHUDRAFT_107961"/>
</dbReference>
<reference evidence="2" key="1">
    <citation type="journal article" date="2013" name="Nature">
        <title>Pan genome of the phytoplankton Emiliania underpins its global distribution.</title>
        <authorList>
            <person name="Read B.A."/>
            <person name="Kegel J."/>
            <person name="Klute M.J."/>
            <person name="Kuo A."/>
            <person name="Lefebvre S.C."/>
            <person name="Maumus F."/>
            <person name="Mayer C."/>
            <person name="Miller J."/>
            <person name="Monier A."/>
            <person name="Salamov A."/>
            <person name="Young J."/>
            <person name="Aguilar M."/>
            <person name="Claverie J.M."/>
            <person name="Frickenhaus S."/>
            <person name="Gonzalez K."/>
            <person name="Herman E.K."/>
            <person name="Lin Y.C."/>
            <person name="Napier J."/>
            <person name="Ogata H."/>
            <person name="Sarno A.F."/>
            <person name="Shmutz J."/>
            <person name="Schroeder D."/>
            <person name="de Vargas C."/>
            <person name="Verret F."/>
            <person name="von Dassow P."/>
            <person name="Valentin K."/>
            <person name="Van de Peer Y."/>
            <person name="Wheeler G."/>
            <person name="Dacks J.B."/>
            <person name="Delwiche C.F."/>
            <person name="Dyhrman S.T."/>
            <person name="Glockner G."/>
            <person name="John U."/>
            <person name="Richards T."/>
            <person name="Worden A.Z."/>
            <person name="Zhang X."/>
            <person name="Grigoriev I.V."/>
            <person name="Allen A.E."/>
            <person name="Bidle K."/>
            <person name="Borodovsky M."/>
            <person name="Bowler C."/>
            <person name="Brownlee C."/>
            <person name="Cock J.M."/>
            <person name="Elias M."/>
            <person name="Gladyshev V.N."/>
            <person name="Groth M."/>
            <person name="Guda C."/>
            <person name="Hadaegh A."/>
            <person name="Iglesias-Rodriguez M.D."/>
            <person name="Jenkins J."/>
            <person name="Jones B.M."/>
            <person name="Lawson T."/>
            <person name="Leese F."/>
            <person name="Lindquist E."/>
            <person name="Lobanov A."/>
            <person name="Lomsadze A."/>
            <person name="Malik S.B."/>
            <person name="Marsh M.E."/>
            <person name="Mackinder L."/>
            <person name="Mock T."/>
            <person name="Mueller-Roeber B."/>
            <person name="Pagarete A."/>
            <person name="Parker M."/>
            <person name="Probert I."/>
            <person name="Quesneville H."/>
            <person name="Raines C."/>
            <person name="Rensing S.A."/>
            <person name="Riano-Pachon D.M."/>
            <person name="Richier S."/>
            <person name="Rokitta S."/>
            <person name="Shiraiwa Y."/>
            <person name="Soanes D.M."/>
            <person name="van der Giezen M."/>
            <person name="Wahlund T.M."/>
            <person name="Williams B."/>
            <person name="Wilson W."/>
            <person name="Wolfe G."/>
            <person name="Wurch L.L."/>
        </authorList>
    </citation>
    <scope>NUCLEOTIDE SEQUENCE</scope>
</reference>
<dbReference type="GeneID" id="17282886"/>
<reference evidence="1" key="2">
    <citation type="submission" date="2024-10" db="UniProtKB">
        <authorList>
            <consortium name="EnsemblProtists"/>
        </authorList>
    </citation>
    <scope>IDENTIFICATION</scope>
</reference>
<keyword evidence="2" id="KW-1185">Reference proteome</keyword>
<dbReference type="Pfam" id="PF10604">
    <property type="entry name" value="Polyketide_cyc2"/>
    <property type="match status" value="1"/>
</dbReference>
<dbReference type="InterPro" id="IPR019587">
    <property type="entry name" value="Polyketide_cyclase/dehydratase"/>
</dbReference>
<dbReference type="GeneID" id="17250271"/>
<dbReference type="SUPFAM" id="SSF55961">
    <property type="entry name" value="Bet v1-like"/>
    <property type="match status" value="1"/>
</dbReference>
<sequence>MVRTIRTEIIIDASIGSVWKVVSDLRTWGEWNAWTKFEDVDENPAGTDARLLASFDGDGTWKEYACQILAVDHDRHFLNWAGGVPCGLFHGNHWIILTPESETRTRMEHYEDFTGLLPALNLGMPFAKVARNYVYINEAVKRVVEARAPD</sequence>
<dbReference type="Gene3D" id="3.30.530.20">
    <property type="match status" value="1"/>
</dbReference>
<dbReference type="STRING" id="2903.R1CP94"/>